<dbReference type="InterPro" id="IPR004445">
    <property type="entry name" value="GltS"/>
</dbReference>
<dbReference type="GO" id="GO:0015813">
    <property type="term" value="P:L-glutamate transmembrane transport"/>
    <property type="evidence" value="ECO:0007669"/>
    <property type="project" value="InterPro"/>
</dbReference>
<dbReference type="GO" id="GO:0015501">
    <property type="term" value="F:glutamate:sodium symporter activity"/>
    <property type="evidence" value="ECO:0007669"/>
    <property type="project" value="InterPro"/>
</dbReference>
<feature type="transmembrane region" description="Helical" evidence="1">
    <location>
        <begin position="302"/>
        <end position="321"/>
    </location>
</feature>
<keyword evidence="1" id="KW-0812">Transmembrane</keyword>
<dbReference type="PANTHER" id="PTHR36178:SF1">
    <property type="entry name" value="SODIUM_GLUTAMATE SYMPORTER"/>
    <property type="match status" value="1"/>
</dbReference>
<accession>A0A806UC24</accession>
<dbReference type="Proteomes" id="UP000036410">
    <property type="component" value="Chromosome"/>
</dbReference>
<dbReference type="RefSeq" id="WP_033580029.1">
    <property type="nucleotide sequence ID" value="NZ_CP010586.1"/>
</dbReference>
<organism evidence="2 3">
    <name type="scientific">Priestia megaterium Q3</name>
    <dbReference type="NCBI Taxonomy" id="1452722"/>
    <lineage>
        <taxon>Bacteria</taxon>
        <taxon>Bacillati</taxon>
        <taxon>Bacillota</taxon>
        <taxon>Bacilli</taxon>
        <taxon>Bacillales</taxon>
        <taxon>Bacillaceae</taxon>
        <taxon>Priestia</taxon>
    </lineage>
</organism>
<dbReference type="PANTHER" id="PTHR36178">
    <property type="entry name" value="SLR0625 PROTEIN"/>
    <property type="match status" value="1"/>
</dbReference>
<feature type="transmembrane region" description="Helical" evidence="1">
    <location>
        <begin position="234"/>
        <end position="251"/>
    </location>
</feature>
<keyword evidence="1" id="KW-0472">Membrane</keyword>
<sequence>MTVYTILVDFACASVLILIGMLLRAKFKFIQRSFIPASLLAGFLGLALGPSFLNVLPFSEDISSYAGIITIFVFAAVGINGFSFSPGNMKKDINRMGAYATYKILCIGLQMSIPIVFSILVISKFAPEINNGFGLLLAAGFYGGHGTAAAVGTTFENLGWENATDLGMTAATGGILAGIFGGLIFIKWATRKGYTHYVKDFSEISEDLKTGLVQPKNRTAMGNDTISPIAMDPLAFHLALLVVPSGLGYLLNNYIATAWGLEFPTFTIAFLIALLMYILLGKGEKGVYKYVDSKIVDRLGSAATDFLVFFGVASIKLPIVVEYALPLGLLMLSGIVVVVVMLVVIGPAMNYESWFERSIFVYGYSTGVFAIGLTLLRIIDPNNKSKTLTDTAVVGPLNTPLELFAWSAGPVMLLSGQHWTFVGIFAGISILCFVIARIFKWWHWKVPLGERPPVPLDRNEGFIRISGEHIEK</sequence>
<feature type="transmembrane region" description="Helical" evidence="1">
    <location>
        <begin position="327"/>
        <end position="347"/>
    </location>
</feature>
<proteinExistence type="predicted"/>
<name>A0A806UC24_PRIMG</name>
<feature type="transmembrane region" description="Helical" evidence="1">
    <location>
        <begin position="419"/>
        <end position="439"/>
    </location>
</feature>
<feature type="transmembrane region" description="Helical" evidence="1">
    <location>
        <begin position="166"/>
        <end position="186"/>
    </location>
</feature>
<reference evidence="2 3" key="1">
    <citation type="submission" date="2015-01" db="EMBL/GenBank/DDBJ databases">
        <title>Genome sequence of bacillus megaterium Q3.</title>
        <authorList>
            <person name="Wang Y."/>
            <person name="Luo K."/>
            <person name="Bai L."/>
            <person name="Luo F."/>
        </authorList>
    </citation>
    <scope>NUCLEOTIDE SEQUENCE [LARGE SCALE GENOMIC DNA]</scope>
    <source>
        <strain evidence="2 3">Q3</strain>
    </source>
</reference>
<feature type="transmembrane region" description="Helical" evidence="1">
    <location>
        <begin position="6"/>
        <end position="23"/>
    </location>
</feature>
<evidence type="ECO:0000256" key="1">
    <source>
        <dbReference type="SAM" id="Phobius"/>
    </source>
</evidence>
<dbReference type="Pfam" id="PF03616">
    <property type="entry name" value="Glt_symporter"/>
    <property type="match status" value="1"/>
</dbReference>
<dbReference type="GO" id="GO:0016020">
    <property type="term" value="C:membrane"/>
    <property type="evidence" value="ECO:0007669"/>
    <property type="project" value="InterPro"/>
</dbReference>
<feature type="transmembrane region" description="Helical" evidence="1">
    <location>
        <begin position="263"/>
        <end position="281"/>
    </location>
</feature>
<feature type="transmembrane region" description="Helical" evidence="1">
    <location>
        <begin position="35"/>
        <end position="56"/>
    </location>
</feature>
<dbReference type="AlphaFoldDB" id="A0A806UC24"/>
<feature type="transmembrane region" description="Helical" evidence="1">
    <location>
        <begin position="62"/>
        <end position="83"/>
    </location>
</feature>
<gene>
    <name evidence="2" type="ORF">AS52_03784</name>
</gene>
<keyword evidence="1" id="KW-1133">Transmembrane helix</keyword>
<dbReference type="EMBL" id="CP010586">
    <property type="protein sequence ID" value="AKP78745.1"/>
    <property type="molecule type" value="Genomic_DNA"/>
</dbReference>
<evidence type="ECO:0000313" key="2">
    <source>
        <dbReference type="EMBL" id="AKP78745.1"/>
    </source>
</evidence>
<feature type="transmembrane region" description="Helical" evidence="1">
    <location>
        <begin position="359"/>
        <end position="379"/>
    </location>
</feature>
<feature type="transmembrane region" description="Helical" evidence="1">
    <location>
        <begin position="104"/>
        <end position="126"/>
    </location>
</feature>
<protein>
    <submittedName>
        <fullName evidence="2">Sodium/glutamate symporter</fullName>
    </submittedName>
</protein>
<evidence type="ECO:0000313" key="3">
    <source>
        <dbReference type="Proteomes" id="UP000036410"/>
    </source>
</evidence>